<dbReference type="EMBL" id="VCGU01000458">
    <property type="protein sequence ID" value="TRY63686.1"/>
    <property type="molecule type" value="Genomic_DNA"/>
</dbReference>
<evidence type="ECO:0000256" key="4">
    <source>
        <dbReference type="ARBA" id="ARBA00022884"/>
    </source>
</evidence>
<dbReference type="PANTHER" id="PTHR11960">
    <property type="entry name" value="EUKARYOTIC TRANSLATION INITIATION FACTOR 4E RELATED"/>
    <property type="match status" value="1"/>
</dbReference>
<keyword evidence="5 6" id="KW-0648">Protein biosynthesis</keyword>
<feature type="compositionally biased region" description="Basic and acidic residues" evidence="7">
    <location>
        <begin position="70"/>
        <end position="85"/>
    </location>
</feature>
<dbReference type="InterPro" id="IPR001040">
    <property type="entry name" value="TIF_eIF_4E"/>
</dbReference>
<evidence type="ECO:0000256" key="3">
    <source>
        <dbReference type="ARBA" id="ARBA00022845"/>
    </source>
</evidence>
<feature type="compositionally biased region" description="Basic and acidic residues" evidence="7">
    <location>
        <begin position="161"/>
        <end position="171"/>
    </location>
</feature>
<organism evidence="8 9">
    <name type="scientific">Tigriopus californicus</name>
    <name type="common">Marine copepod</name>
    <dbReference type="NCBI Taxonomy" id="6832"/>
    <lineage>
        <taxon>Eukaryota</taxon>
        <taxon>Metazoa</taxon>
        <taxon>Ecdysozoa</taxon>
        <taxon>Arthropoda</taxon>
        <taxon>Crustacea</taxon>
        <taxon>Multicrustacea</taxon>
        <taxon>Hexanauplia</taxon>
        <taxon>Copepoda</taxon>
        <taxon>Harpacticoida</taxon>
        <taxon>Harpacticidae</taxon>
        <taxon>Tigriopus</taxon>
    </lineage>
</organism>
<comment type="similarity">
    <text evidence="1 6">Belongs to the eukaryotic initiation factor 4E family.</text>
</comment>
<feature type="region of interest" description="Disordered" evidence="7">
    <location>
        <begin position="1"/>
        <end position="93"/>
    </location>
</feature>
<keyword evidence="3" id="KW-0810">Translation regulation</keyword>
<name>A0A553NE11_TIGCA</name>
<feature type="compositionally biased region" description="Basic residues" evidence="7">
    <location>
        <begin position="1"/>
        <end position="10"/>
    </location>
</feature>
<evidence type="ECO:0000256" key="2">
    <source>
        <dbReference type="ARBA" id="ARBA00022540"/>
    </source>
</evidence>
<dbReference type="PANTHER" id="PTHR11960:SF8">
    <property type="entry name" value="EUKARYOTIC TRANSLATION INITIATION FACTOR 4E1-RELATED"/>
    <property type="match status" value="1"/>
</dbReference>
<feature type="region of interest" description="Disordered" evidence="7">
    <location>
        <begin position="302"/>
        <end position="343"/>
    </location>
</feature>
<evidence type="ECO:0000256" key="1">
    <source>
        <dbReference type="ARBA" id="ARBA00009860"/>
    </source>
</evidence>
<dbReference type="SUPFAM" id="SSF55418">
    <property type="entry name" value="eIF4e-like"/>
    <property type="match status" value="1"/>
</dbReference>
<proteinExistence type="inferred from homology"/>
<feature type="compositionally biased region" description="Polar residues" evidence="7">
    <location>
        <begin position="315"/>
        <end position="332"/>
    </location>
</feature>
<dbReference type="Pfam" id="PF01652">
    <property type="entry name" value="IF4E"/>
    <property type="match status" value="1"/>
</dbReference>
<evidence type="ECO:0000256" key="5">
    <source>
        <dbReference type="ARBA" id="ARBA00022917"/>
    </source>
</evidence>
<dbReference type="OrthoDB" id="590761at2759"/>
<dbReference type="GO" id="GO:0016281">
    <property type="term" value="C:eukaryotic translation initiation factor 4F complex"/>
    <property type="evidence" value="ECO:0007669"/>
    <property type="project" value="TreeGrafter"/>
</dbReference>
<dbReference type="GO" id="GO:0003743">
    <property type="term" value="F:translation initiation factor activity"/>
    <property type="evidence" value="ECO:0007669"/>
    <property type="project" value="UniProtKB-KW"/>
</dbReference>
<feature type="compositionally biased region" description="Polar residues" evidence="7">
    <location>
        <begin position="177"/>
        <end position="200"/>
    </location>
</feature>
<evidence type="ECO:0000256" key="6">
    <source>
        <dbReference type="RuleBase" id="RU004374"/>
    </source>
</evidence>
<keyword evidence="9" id="KW-1185">Reference proteome</keyword>
<dbReference type="GO" id="GO:0006417">
    <property type="term" value="P:regulation of translation"/>
    <property type="evidence" value="ECO:0007669"/>
    <property type="project" value="UniProtKB-KW"/>
</dbReference>
<gene>
    <name evidence="8" type="ORF">TCAL_13131</name>
</gene>
<accession>A0A553NE11</accession>
<keyword evidence="4 6" id="KW-0694">RNA-binding</keyword>
<keyword evidence="2 6" id="KW-0396">Initiation factor</keyword>
<feature type="region of interest" description="Disordered" evidence="7">
    <location>
        <begin position="106"/>
        <end position="220"/>
    </location>
</feature>
<evidence type="ECO:0000313" key="8">
    <source>
        <dbReference type="EMBL" id="TRY63686.1"/>
    </source>
</evidence>
<dbReference type="InterPro" id="IPR023398">
    <property type="entry name" value="TIF_eIF4e-like"/>
</dbReference>
<evidence type="ECO:0000313" key="9">
    <source>
        <dbReference type="Proteomes" id="UP000318571"/>
    </source>
</evidence>
<dbReference type="Proteomes" id="UP000318571">
    <property type="component" value="Chromosome 10"/>
</dbReference>
<dbReference type="STRING" id="6832.A0A553NE11"/>
<reference evidence="8 9" key="1">
    <citation type="journal article" date="2018" name="Nat. Ecol. Evol.">
        <title>Genomic signatures of mitonuclear coevolution across populations of Tigriopus californicus.</title>
        <authorList>
            <person name="Barreto F.S."/>
            <person name="Watson E.T."/>
            <person name="Lima T.G."/>
            <person name="Willett C.S."/>
            <person name="Edmands S."/>
            <person name="Li W."/>
            <person name="Burton R.S."/>
        </authorList>
    </citation>
    <scope>NUCLEOTIDE SEQUENCE [LARGE SCALE GENOMIC DNA]</scope>
    <source>
        <strain evidence="8 9">San Diego</strain>
    </source>
</reference>
<protein>
    <submittedName>
        <fullName evidence="8">Uncharacterized protein</fullName>
    </submittedName>
</protein>
<dbReference type="AlphaFoldDB" id="A0A553NE11"/>
<dbReference type="GO" id="GO:0000340">
    <property type="term" value="F:RNA 7-methylguanosine cap binding"/>
    <property type="evidence" value="ECO:0007669"/>
    <property type="project" value="TreeGrafter"/>
</dbReference>
<comment type="caution">
    <text evidence="8">The sequence shown here is derived from an EMBL/GenBank/DDBJ whole genome shotgun (WGS) entry which is preliminary data.</text>
</comment>
<evidence type="ECO:0000256" key="7">
    <source>
        <dbReference type="SAM" id="MobiDB-lite"/>
    </source>
</evidence>
<sequence>MGKKKNKKNRNNREPGTISRPQATRDPPATNSTPQYLGLNEKRPVDSLEEGVTLSQGSSTAAKGAVLAPTEEKERALSETSDRADSPTPTYEDVKNLDASLELGTSPKLVGLSCPDSGHVSPNESDDSEAWQTVGGKNHRSGKWITGSKVASGFRSAQGCKNREGSNKERSPAFPDSRSSPSVLVSGTTMAQALGSSNEASRGPEVPIPASPTSDTNAANTTWAARAKAGAVTRKAAYDFLPSFASIKSKESRPPAIPGKVTHHAPQEMEPKESTIVSDMKINGGLRPEPGVKLHPVNAVETSRILTSKEPKAVPTSQPSCSSDDTQLSGPSPSKPKSIDCDPIMIPVKIPEPVVRPKKPEDPVKTPIKINGNEQILTPDCTVTHGSPKEGLKDNENQTYIVAPDLILKHPLNHCWVFWSNSLHDSSDWSSNLVSHLEFDTIEDFWSVYHYIILPAVTFPTGRKIDYSIFIKGINPTWEDPLNKAGGRWLVTGSSNLIVTPWLDSLLFLIGETNFNLSAMIHGCVLSLRPKNAKVALWIHSALKSDQHMIEELGRSFKKSQTTKVRLKFEPHESAPRYLIALPRVE</sequence>
<dbReference type="Gene3D" id="3.30.760.10">
    <property type="entry name" value="RNA Cap, Translation Initiation Factor Eif4e"/>
    <property type="match status" value="1"/>
</dbReference>
<feature type="region of interest" description="Disordered" evidence="7">
    <location>
        <begin position="249"/>
        <end position="274"/>
    </location>
</feature>